<dbReference type="eggNOG" id="COG5279">
    <property type="taxonomic scope" value="Bacteria"/>
</dbReference>
<evidence type="ECO:0000259" key="2">
    <source>
        <dbReference type="PROSITE" id="PS51272"/>
    </source>
</evidence>
<dbReference type="AlphaFoldDB" id="D1VVS5"/>
<dbReference type="InterPro" id="IPR001119">
    <property type="entry name" value="SLH_dom"/>
</dbReference>
<feature type="signal peptide" evidence="1">
    <location>
        <begin position="1"/>
        <end position="22"/>
    </location>
</feature>
<name>D1VVS5_9FIRM</name>
<dbReference type="InterPro" id="IPR052557">
    <property type="entry name" value="CAP/Cytokinesis_protein"/>
</dbReference>
<dbReference type="eggNOG" id="COG3103">
    <property type="taxonomic scope" value="Bacteria"/>
</dbReference>
<dbReference type="EMBL" id="ADDO01000066">
    <property type="protein sequence ID" value="EFA89359.1"/>
    <property type="molecule type" value="Genomic_DNA"/>
</dbReference>
<evidence type="ECO:0000256" key="1">
    <source>
        <dbReference type="SAM" id="SignalP"/>
    </source>
</evidence>
<reference evidence="3 4" key="1">
    <citation type="submission" date="2009-12" db="EMBL/GenBank/DDBJ databases">
        <title>Genome Sequence of Peptoniphilus lacrimalis 315-B.</title>
        <authorList>
            <person name="Durkin A.S."/>
            <person name="Madupu R."/>
            <person name="Torralba M."/>
            <person name="Methe B."/>
            <person name="Sutton G."/>
            <person name="Strausberg R.L."/>
            <person name="Nelson K.E."/>
        </authorList>
    </citation>
    <scope>NUCLEOTIDE SEQUENCE [LARGE SCALE GENOMIC DNA]</scope>
    <source>
        <strain evidence="3 4">315-B</strain>
    </source>
</reference>
<dbReference type="InterPro" id="IPR002931">
    <property type="entry name" value="Transglutaminase-like"/>
</dbReference>
<gene>
    <name evidence="3" type="ORF">HMPREF0628_0995</name>
</gene>
<comment type="caution">
    <text evidence="3">The sequence shown here is derived from an EMBL/GenBank/DDBJ whole genome shotgun (WGS) entry which is preliminary data.</text>
</comment>
<dbReference type="GO" id="GO:0005737">
    <property type="term" value="C:cytoplasm"/>
    <property type="evidence" value="ECO:0007669"/>
    <property type="project" value="TreeGrafter"/>
</dbReference>
<accession>D1VVS5</accession>
<dbReference type="PANTHER" id="PTHR46333">
    <property type="entry name" value="CYTOKINESIS PROTEIN 3"/>
    <property type="match status" value="1"/>
</dbReference>
<dbReference type="Proteomes" id="UP000005711">
    <property type="component" value="Unassembled WGS sequence"/>
</dbReference>
<evidence type="ECO:0000313" key="3">
    <source>
        <dbReference type="EMBL" id="EFA89359.1"/>
    </source>
</evidence>
<proteinExistence type="predicted"/>
<feature type="chain" id="PRO_5003025344" description="SLH domain-containing protein" evidence="1">
    <location>
        <begin position="23"/>
        <end position="521"/>
    </location>
</feature>
<protein>
    <recommendedName>
        <fullName evidence="2">SLH domain-containing protein</fullName>
    </recommendedName>
</protein>
<dbReference type="Pfam" id="PF00395">
    <property type="entry name" value="SLH"/>
    <property type="match status" value="3"/>
</dbReference>
<dbReference type="RefSeq" id="WP_004826234.1">
    <property type="nucleotide sequence ID" value="NZ_ADDO01000066.1"/>
</dbReference>
<dbReference type="PANTHER" id="PTHR46333:SF2">
    <property type="entry name" value="CYTOKINESIS PROTEIN 3"/>
    <property type="match status" value="1"/>
</dbReference>
<feature type="domain" description="SLH" evidence="2">
    <location>
        <begin position="136"/>
        <end position="199"/>
    </location>
</feature>
<organism evidence="3 4">
    <name type="scientific">Peptoniphilus lacrimalis 315-B</name>
    <dbReference type="NCBI Taxonomy" id="596330"/>
    <lineage>
        <taxon>Bacteria</taxon>
        <taxon>Bacillati</taxon>
        <taxon>Bacillota</taxon>
        <taxon>Tissierellia</taxon>
        <taxon>Tissierellales</taxon>
        <taxon>Peptoniphilaceae</taxon>
        <taxon>Peptoniphilus</taxon>
    </lineage>
</organism>
<dbReference type="PROSITE" id="PS51272">
    <property type="entry name" value="SLH"/>
    <property type="match status" value="2"/>
</dbReference>
<feature type="domain" description="SLH" evidence="2">
    <location>
        <begin position="20"/>
        <end position="83"/>
    </location>
</feature>
<evidence type="ECO:0000313" key="4">
    <source>
        <dbReference type="Proteomes" id="UP000005711"/>
    </source>
</evidence>
<sequence length="521" mass="60282">MTKKLAVLALTLVLGLGTKVNAQTFKDVNNHWAKTPIEWATENNIFKGYPDGTFKPEKTITRAEYIKIISNLTGLNKTASLNFKDVPKNAWYRHAMENLVGLTLIKNKESLNPNLDIDRDEAFGMLGQLLPYKDQLNKLNFADNFTIKRHRDIGVLKDLGIVSGDTNNRVNPYKKITRAEVATILYNMANKSIQVDKNELERARQENKFDFDFDERFDRSIYDLFNKKLMELDKSSDRQIASLFQTLDRQGSSFIYKKDKNFNIDTNNLISDLNRLISQSSYKMFMESCGVNNLYPSENIKCEFTYNINKGDALAIMNKINSIKMEAEGKSDYEKVKIIHDWIVNNTRYAYDEYLSKKYKITDKITADMPLAIFKYGKGVCESYAETFDILAKEVGLSSILISGKAYGLNGLGEHAWNLVNINGKIYHIDTTWDDPISSTGGDMLRYDYFLIDDTKMSKDHTWDKGKYPKANNGCLNNNIKNENDYLNKNQYNKYNNGYNQEDNYYNNYYNQDNNYYNNYN</sequence>
<dbReference type="InterPro" id="IPR038765">
    <property type="entry name" value="Papain-like_cys_pep_sf"/>
</dbReference>
<dbReference type="Pfam" id="PF01841">
    <property type="entry name" value="Transglut_core"/>
    <property type="match status" value="1"/>
</dbReference>
<dbReference type="Gene3D" id="3.10.620.30">
    <property type="match status" value="1"/>
</dbReference>
<keyword evidence="4" id="KW-1185">Reference proteome</keyword>
<keyword evidence="1" id="KW-0732">Signal</keyword>
<dbReference type="SUPFAM" id="SSF54001">
    <property type="entry name" value="Cysteine proteinases"/>
    <property type="match status" value="1"/>
</dbReference>